<protein>
    <submittedName>
        <fullName evidence="2">Zinc ABC transporter substrate-binding protein</fullName>
    </submittedName>
</protein>
<dbReference type="InterPro" id="IPR006127">
    <property type="entry name" value="ZnuA-like"/>
</dbReference>
<keyword evidence="1" id="KW-0732">Signal</keyword>
<evidence type="ECO:0000313" key="3">
    <source>
        <dbReference type="Proteomes" id="UP000239866"/>
    </source>
</evidence>
<evidence type="ECO:0000313" key="2">
    <source>
        <dbReference type="EMBL" id="PSF08238.1"/>
    </source>
</evidence>
<dbReference type="EMBL" id="PXNP01000053">
    <property type="protein sequence ID" value="PSF08238.1"/>
    <property type="molecule type" value="Genomic_DNA"/>
</dbReference>
<proteinExistence type="predicted"/>
<keyword evidence="3" id="KW-1185">Reference proteome</keyword>
<dbReference type="SUPFAM" id="SSF53807">
    <property type="entry name" value="Helical backbone' metal receptor"/>
    <property type="match status" value="1"/>
</dbReference>
<accession>A0A2T1KDX2</accession>
<dbReference type="Proteomes" id="UP000239866">
    <property type="component" value="Unassembled WGS sequence"/>
</dbReference>
<sequence>MVCRNLLIALVLLVSAWPVQAQLRIFACEPEWAALVRELVPNARITTATSYLQDPHYIEARPSLIAAVRAADLAVCTGASLEAGWLPVLLQRASNPAIQAGRPGLFFAADHARLHASHEHVDRSMGDVHPEGNPHVHLAPDEVPEIVQALAQRLAGIAPEAAPGVHGRYLRWRAGWNRLRTEWRARAQALEGASVVVQHTGFSYLLEWLGVRVIADLEPKPGLPPSASHLSELLAVPELAGANAILIASHQNPRPAYWLAEQTGLAVITVPGTVTDNPETASLEGLISAIISRIELTVAGAAHGSL</sequence>
<organism evidence="2 3">
    <name type="scientific">Marinobacter fuscus</name>
    <dbReference type="NCBI Taxonomy" id="2109942"/>
    <lineage>
        <taxon>Bacteria</taxon>
        <taxon>Pseudomonadati</taxon>
        <taxon>Pseudomonadota</taxon>
        <taxon>Gammaproteobacteria</taxon>
        <taxon>Pseudomonadales</taxon>
        <taxon>Marinobacteraceae</taxon>
        <taxon>Marinobacter</taxon>
    </lineage>
</organism>
<dbReference type="Pfam" id="PF01297">
    <property type="entry name" value="ZnuA"/>
    <property type="match status" value="1"/>
</dbReference>
<dbReference type="Gene3D" id="3.40.50.1980">
    <property type="entry name" value="Nitrogenase molybdenum iron protein domain"/>
    <property type="match status" value="2"/>
</dbReference>
<gene>
    <name evidence="2" type="ORF">C7H09_08710</name>
</gene>
<reference evidence="2 3" key="1">
    <citation type="submission" date="2018-03" db="EMBL/GenBank/DDBJ databases">
        <title>Marinobacter brunus sp. nov., a marine bacterium of Gamma-proteobacteria isolated from the surface seawater of the South China Sea.</title>
        <authorList>
            <person name="Cheng H."/>
            <person name="Wu Y.-H."/>
            <person name="Xamxidin M."/>
            <person name="Xu X.-W."/>
        </authorList>
    </citation>
    <scope>NUCLEOTIDE SEQUENCE [LARGE SCALE GENOMIC DNA]</scope>
    <source>
        <strain evidence="2 3">NH169-3</strain>
    </source>
</reference>
<feature type="signal peptide" evidence="1">
    <location>
        <begin position="1"/>
        <end position="21"/>
    </location>
</feature>
<dbReference type="InterPro" id="IPR050492">
    <property type="entry name" value="Bact_metal-bind_prot9"/>
</dbReference>
<dbReference type="PANTHER" id="PTHR42953:SF2">
    <property type="entry name" value="ADHESION PROTEIN"/>
    <property type="match status" value="1"/>
</dbReference>
<dbReference type="GO" id="GO:0046872">
    <property type="term" value="F:metal ion binding"/>
    <property type="evidence" value="ECO:0007669"/>
    <property type="project" value="InterPro"/>
</dbReference>
<dbReference type="OrthoDB" id="9810636at2"/>
<comment type="caution">
    <text evidence="2">The sequence shown here is derived from an EMBL/GenBank/DDBJ whole genome shotgun (WGS) entry which is preliminary data.</text>
</comment>
<evidence type="ECO:0000256" key="1">
    <source>
        <dbReference type="SAM" id="SignalP"/>
    </source>
</evidence>
<dbReference type="AlphaFoldDB" id="A0A2T1KDX2"/>
<dbReference type="GO" id="GO:0030001">
    <property type="term" value="P:metal ion transport"/>
    <property type="evidence" value="ECO:0007669"/>
    <property type="project" value="InterPro"/>
</dbReference>
<dbReference type="PANTHER" id="PTHR42953">
    <property type="entry name" value="HIGH-AFFINITY ZINC UPTAKE SYSTEM PROTEIN ZNUA-RELATED"/>
    <property type="match status" value="1"/>
</dbReference>
<name>A0A2T1KDX2_9GAMM</name>
<feature type="chain" id="PRO_5015765497" evidence="1">
    <location>
        <begin position="22"/>
        <end position="306"/>
    </location>
</feature>
<dbReference type="RefSeq" id="WP_106762164.1">
    <property type="nucleotide sequence ID" value="NZ_PXNP01000053.1"/>
</dbReference>